<feature type="region of interest" description="Disordered" evidence="1">
    <location>
        <begin position="1"/>
        <end position="36"/>
    </location>
</feature>
<gene>
    <name evidence="2" type="ORF">E6K74_02235</name>
</gene>
<proteinExistence type="predicted"/>
<sequence length="140" mass="15387">MKLRTSSKTAAPTPATEHVDAARRAQEAIKKDPESPENYTALAAALRMLAYSVRERNAEAADDLLRLACAAAWEAKSRSDPALISGRTKQEVKVLIAWLRTKNHLSPDAAEAVMEQFRSEFLDRALNSSDAGYLLGFVRS</sequence>
<dbReference type="Proteomes" id="UP000319829">
    <property type="component" value="Unassembled WGS sequence"/>
</dbReference>
<name>A0A538SWS9_UNCEI</name>
<accession>A0A538SWS9</accession>
<comment type="caution">
    <text evidence="2">The sequence shown here is derived from an EMBL/GenBank/DDBJ whole genome shotgun (WGS) entry which is preliminary data.</text>
</comment>
<dbReference type="EMBL" id="VBOU01000014">
    <property type="protein sequence ID" value="TMQ55805.1"/>
    <property type="molecule type" value="Genomic_DNA"/>
</dbReference>
<reference evidence="2 3" key="1">
    <citation type="journal article" date="2019" name="Nat. Microbiol.">
        <title>Mediterranean grassland soil C-N compound turnover is dependent on rainfall and depth, and is mediated by genomically divergent microorganisms.</title>
        <authorList>
            <person name="Diamond S."/>
            <person name="Andeer P.F."/>
            <person name="Li Z."/>
            <person name="Crits-Christoph A."/>
            <person name="Burstein D."/>
            <person name="Anantharaman K."/>
            <person name="Lane K.R."/>
            <person name="Thomas B.C."/>
            <person name="Pan C."/>
            <person name="Northen T.R."/>
            <person name="Banfield J.F."/>
        </authorList>
    </citation>
    <scope>NUCLEOTIDE SEQUENCE [LARGE SCALE GENOMIC DNA]</scope>
    <source>
        <strain evidence="2">WS_4</strain>
    </source>
</reference>
<organism evidence="2 3">
    <name type="scientific">Eiseniibacteriota bacterium</name>
    <dbReference type="NCBI Taxonomy" id="2212470"/>
    <lineage>
        <taxon>Bacteria</taxon>
        <taxon>Candidatus Eiseniibacteriota</taxon>
    </lineage>
</organism>
<protein>
    <submittedName>
        <fullName evidence="2">Uncharacterized protein</fullName>
    </submittedName>
</protein>
<evidence type="ECO:0000256" key="1">
    <source>
        <dbReference type="SAM" id="MobiDB-lite"/>
    </source>
</evidence>
<evidence type="ECO:0000313" key="2">
    <source>
        <dbReference type="EMBL" id="TMQ55805.1"/>
    </source>
</evidence>
<evidence type="ECO:0000313" key="3">
    <source>
        <dbReference type="Proteomes" id="UP000319829"/>
    </source>
</evidence>
<dbReference type="AlphaFoldDB" id="A0A538SWS9"/>
<feature type="compositionally biased region" description="Basic and acidic residues" evidence="1">
    <location>
        <begin position="17"/>
        <end position="34"/>
    </location>
</feature>